<dbReference type="PANTHER" id="PTHR43133">
    <property type="entry name" value="RNA POLYMERASE ECF-TYPE SIGMA FACTO"/>
    <property type="match status" value="1"/>
</dbReference>
<gene>
    <name evidence="7" type="ORF">GCM10023231_18670</name>
</gene>
<protein>
    <submittedName>
        <fullName evidence="7">RNA polymerase sigma-70 factor</fullName>
    </submittedName>
</protein>
<dbReference type="InterPro" id="IPR013325">
    <property type="entry name" value="RNA_pol_sigma_r2"/>
</dbReference>
<dbReference type="InterPro" id="IPR039425">
    <property type="entry name" value="RNA_pol_sigma-70-like"/>
</dbReference>
<evidence type="ECO:0000256" key="3">
    <source>
        <dbReference type="ARBA" id="ARBA00023082"/>
    </source>
</evidence>
<dbReference type="Gene3D" id="1.10.1740.10">
    <property type="match status" value="1"/>
</dbReference>
<dbReference type="EMBL" id="BAABIQ010000029">
    <property type="protein sequence ID" value="GAA4791036.1"/>
    <property type="molecule type" value="Genomic_DNA"/>
</dbReference>
<accession>A0ABP9B5P1</accession>
<evidence type="ECO:0000313" key="8">
    <source>
        <dbReference type="Proteomes" id="UP001501411"/>
    </source>
</evidence>
<sequence>MEVSDSKLILSWQQGNDHAFEIIYKRYALRLLALAVKKTGNRQKAEDLVQDVFVVLFKHRSTADKISCLSAYLRTILKNKILDDTRRLLVQHKYEDQLTHLFRDEDYSTSVNLEAKESIQLVFEQIEKLPPQCRDVFKLSRQDYLTNKQIANLLKISENTVEQHIRKALRRLKTTIPFYRKTWMLIFLFLFC</sequence>
<evidence type="ECO:0000256" key="2">
    <source>
        <dbReference type="ARBA" id="ARBA00023015"/>
    </source>
</evidence>
<dbReference type="InterPro" id="IPR014284">
    <property type="entry name" value="RNA_pol_sigma-70_dom"/>
</dbReference>
<evidence type="ECO:0000256" key="4">
    <source>
        <dbReference type="ARBA" id="ARBA00023163"/>
    </source>
</evidence>
<dbReference type="SUPFAM" id="SSF88946">
    <property type="entry name" value="Sigma2 domain of RNA polymerase sigma factors"/>
    <property type="match status" value="1"/>
</dbReference>
<dbReference type="InterPro" id="IPR013324">
    <property type="entry name" value="RNA_pol_sigma_r3/r4-like"/>
</dbReference>
<organism evidence="7 8">
    <name type="scientific">Olivibacter ginsenosidimutans</name>
    <dbReference type="NCBI Taxonomy" id="1176537"/>
    <lineage>
        <taxon>Bacteria</taxon>
        <taxon>Pseudomonadati</taxon>
        <taxon>Bacteroidota</taxon>
        <taxon>Sphingobacteriia</taxon>
        <taxon>Sphingobacteriales</taxon>
        <taxon>Sphingobacteriaceae</taxon>
        <taxon>Olivibacter</taxon>
    </lineage>
</organism>
<dbReference type="InterPro" id="IPR014327">
    <property type="entry name" value="RNA_pol_sigma70_bacteroid"/>
</dbReference>
<keyword evidence="2" id="KW-0805">Transcription regulation</keyword>
<evidence type="ECO:0000259" key="6">
    <source>
        <dbReference type="Pfam" id="PF08281"/>
    </source>
</evidence>
<evidence type="ECO:0000313" key="7">
    <source>
        <dbReference type="EMBL" id="GAA4791036.1"/>
    </source>
</evidence>
<evidence type="ECO:0000256" key="1">
    <source>
        <dbReference type="ARBA" id="ARBA00010641"/>
    </source>
</evidence>
<dbReference type="Gene3D" id="1.10.10.10">
    <property type="entry name" value="Winged helix-like DNA-binding domain superfamily/Winged helix DNA-binding domain"/>
    <property type="match status" value="1"/>
</dbReference>
<dbReference type="InterPro" id="IPR007627">
    <property type="entry name" value="RNA_pol_sigma70_r2"/>
</dbReference>
<name>A0ABP9B5P1_9SPHI</name>
<dbReference type="InterPro" id="IPR036388">
    <property type="entry name" value="WH-like_DNA-bd_sf"/>
</dbReference>
<evidence type="ECO:0000259" key="5">
    <source>
        <dbReference type="Pfam" id="PF04542"/>
    </source>
</evidence>
<dbReference type="Pfam" id="PF04542">
    <property type="entry name" value="Sigma70_r2"/>
    <property type="match status" value="1"/>
</dbReference>
<proteinExistence type="inferred from homology"/>
<comment type="caution">
    <text evidence="7">The sequence shown here is derived from an EMBL/GenBank/DDBJ whole genome shotgun (WGS) entry which is preliminary data.</text>
</comment>
<dbReference type="NCBIfam" id="TIGR02985">
    <property type="entry name" value="Sig70_bacteroi1"/>
    <property type="match status" value="1"/>
</dbReference>
<comment type="similarity">
    <text evidence="1">Belongs to the sigma-70 factor family. ECF subfamily.</text>
</comment>
<dbReference type="SUPFAM" id="SSF88659">
    <property type="entry name" value="Sigma3 and sigma4 domains of RNA polymerase sigma factors"/>
    <property type="match status" value="1"/>
</dbReference>
<reference evidence="8" key="1">
    <citation type="journal article" date="2019" name="Int. J. Syst. Evol. Microbiol.">
        <title>The Global Catalogue of Microorganisms (GCM) 10K type strain sequencing project: providing services to taxonomists for standard genome sequencing and annotation.</title>
        <authorList>
            <consortium name="The Broad Institute Genomics Platform"/>
            <consortium name="The Broad Institute Genome Sequencing Center for Infectious Disease"/>
            <person name="Wu L."/>
            <person name="Ma J."/>
        </authorList>
    </citation>
    <scope>NUCLEOTIDE SEQUENCE [LARGE SCALE GENOMIC DNA]</scope>
    <source>
        <strain evidence="8">JCM 18200</strain>
    </source>
</reference>
<feature type="domain" description="RNA polymerase sigma factor 70 region 4 type 2" evidence="6">
    <location>
        <begin position="123"/>
        <end position="172"/>
    </location>
</feature>
<dbReference type="RefSeq" id="WP_345231495.1">
    <property type="nucleotide sequence ID" value="NZ_BAABIQ010000029.1"/>
</dbReference>
<feature type="domain" description="RNA polymerase sigma-70 region 2" evidence="5">
    <location>
        <begin position="23"/>
        <end position="87"/>
    </location>
</feature>
<keyword evidence="4" id="KW-0804">Transcription</keyword>
<dbReference type="Proteomes" id="UP001501411">
    <property type="component" value="Unassembled WGS sequence"/>
</dbReference>
<keyword evidence="3" id="KW-0731">Sigma factor</keyword>
<dbReference type="InterPro" id="IPR013249">
    <property type="entry name" value="RNA_pol_sigma70_r4_t2"/>
</dbReference>
<dbReference type="PANTHER" id="PTHR43133:SF46">
    <property type="entry name" value="RNA POLYMERASE SIGMA-70 FACTOR ECF SUBFAMILY"/>
    <property type="match status" value="1"/>
</dbReference>
<dbReference type="NCBIfam" id="TIGR02937">
    <property type="entry name" value="sigma70-ECF"/>
    <property type="match status" value="1"/>
</dbReference>
<keyword evidence="8" id="KW-1185">Reference proteome</keyword>
<dbReference type="Pfam" id="PF08281">
    <property type="entry name" value="Sigma70_r4_2"/>
    <property type="match status" value="1"/>
</dbReference>